<gene>
    <name evidence="1" type="ORF">HHL01_07310</name>
</gene>
<sequence length="174" mass="19168">MQKIIFTSSVPIIATLLLSACNNSEKTEVNNSQALPKTAEIIIKEPSKNQKTDTIFPKKESSQGIMKKASKSINSSGDKLIFNSEQLFKGDVIYNQNLKQKGVVTGTLTITLNTDSLPDELKNNYELVKSTAHNYTLLVEKDVDIAGLSKALNNYSSVINVEVAIDYSPIETHF</sequence>
<name>A0A7X9U5G9_9GAMM</name>
<dbReference type="EMBL" id="JABBCX010000002">
    <property type="protein sequence ID" value="NMF47987.1"/>
    <property type="molecule type" value="Genomic_DNA"/>
</dbReference>
<dbReference type="AlphaFoldDB" id="A0A7X9U5G9"/>
<evidence type="ECO:0008006" key="3">
    <source>
        <dbReference type="Google" id="ProtNLM"/>
    </source>
</evidence>
<dbReference type="Proteomes" id="UP000519126">
    <property type="component" value="Unassembled WGS sequence"/>
</dbReference>
<comment type="caution">
    <text evidence="1">The sequence shown here is derived from an EMBL/GenBank/DDBJ whole genome shotgun (WGS) entry which is preliminary data.</text>
</comment>
<protein>
    <recommendedName>
        <fullName evidence="3">Lipoprotein</fullName>
    </recommendedName>
</protein>
<evidence type="ECO:0000313" key="1">
    <source>
        <dbReference type="EMBL" id="NMF47987.1"/>
    </source>
</evidence>
<organism evidence="1 2">
    <name type="scientific">Pseudoalteromonas arctica</name>
    <dbReference type="NCBI Taxonomy" id="394751"/>
    <lineage>
        <taxon>Bacteria</taxon>
        <taxon>Pseudomonadati</taxon>
        <taxon>Pseudomonadota</taxon>
        <taxon>Gammaproteobacteria</taxon>
        <taxon>Alteromonadales</taxon>
        <taxon>Pseudoalteromonadaceae</taxon>
        <taxon>Pseudoalteromonas</taxon>
    </lineage>
</organism>
<dbReference type="RefSeq" id="WP_170071517.1">
    <property type="nucleotide sequence ID" value="NZ_JABBCX010000002.1"/>
</dbReference>
<dbReference type="PROSITE" id="PS51257">
    <property type="entry name" value="PROKAR_LIPOPROTEIN"/>
    <property type="match status" value="1"/>
</dbReference>
<reference evidence="1 2" key="1">
    <citation type="submission" date="2020-04" db="EMBL/GenBank/DDBJ databases">
        <title>Genome Sequencing and Assembley of Pseudoalteromonas artica.</title>
        <authorList>
            <person name="Akerly B."/>
            <person name="Cook G."/>
        </authorList>
    </citation>
    <scope>NUCLEOTIDE SEQUENCE [LARGE SCALE GENOMIC DNA]</scope>
    <source>
        <strain evidence="1 2">NEC-BIFX-0059</strain>
    </source>
</reference>
<proteinExistence type="predicted"/>
<accession>A0A7X9U5G9</accession>
<evidence type="ECO:0000313" key="2">
    <source>
        <dbReference type="Proteomes" id="UP000519126"/>
    </source>
</evidence>